<dbReference type="PANTHER" id="PTHR14690:SF9">
    <property type="entry name" value="GH08353P"/>
    <property type="match status" value="1"/>
</dbReference>
<dbReference type="SUPFAM" id="SSF52540">
    <property type="entry name" value="P-loop containing nucleoside triphosphate hydrolases"/>
    <property type="match status" value="1"/>
</dbReference>
<dbReference type="Gene3D" id="3.40.50.300">
    <property type="entry name" value="P-loop containing nucleotide triphosphate hydrolases"/>
    <property type="match status" value="1"/>
</dbReference>
<organism evidence="1 2">
    <name type="scientific">Spodoptera exigua</name>
    <name type="common">Beet armyworm</name>
    <name type="synonym">Noctua fulgens</name>
    <dbReference type="NCBI Taxonomy" id="7107"/>
    <lineage>
        <taxon>Eukaryota</taxon>
        <taxon>Metazoa</taxon>
        <taxon>Ecdysozoa</taxon>
        <taxon>Arthropoda</taxon>
        <taxon>Hexapoda</taxon>
        <taxon>Insecta</taxon>
        <taxon>Pterygota</taxon>
        <taxon>Neoptera</taxon>
        <taxon>Endopterygota</taxon>
        <taxon>Lepidoptera</taxon>
        <taxon>Glossata</taxon>
        <taxon>Ditrysia</taxon>
        <taxon>Noctuoidea</taxon>
        <taxon>Noctuidae</taxon>
        <taxon>Amphipyrinae</taxon>
        <taxon>Spodoptera</taxon>
    </lineage>
</organism>
<comment type="caution">
    <text evidence="1">The sequence shown here is derived from an EMBL/GenBank/DDBJ whole genome shotgun (WGS) entry which is preliminary data.</text>
</comment>
<evidence type="ECO:0000313" key="1">
    <source>
        <dbReference type="EMBL" id="KAH9630009.1"/>
    </source>
</evidence>
<protein>
    <submittedName>
        <fullName evidence="1">Uncharacterized protein</fullName>
    </submittedName>
</protein>
<evidence type="ECO:0000313" key="2">
    <source>
        <dbReference type="Proteomes" id="UP000814243"/>
    </source>
</evidence>
<accession>A0A922M561</accession>
<proteinExistence type="predicted"/>
<dbReference type="AlphaFoldDB" id="A0A922M561"/>
<dbReference type="Proteomes" id="UP000814243">
    <property type="component" value="Unassembled WGS sequence"/>
</dbReference>
<sequence>MVIYNQLIECCHQNLQVQKTVFIDNIIKALVSRILELRAALEKLEGSRFQFIGHGLTEVHHTVFDIDMTAIPLEEGRQKHIQKEFDKILAKVKEIKEYVEEEELWGIKLEDDEPVFKAKEVDLSIPEELRKTREYLALILAHEKTRQVMKMMKKRQLRRETWVKELTGTLQPPARYEIRERSSKLISKVFRAYFELKRRRIKDCKRDQLLGINICESQKFYIQRNNADKMLHDRSKLRGIYEKEWIKQRNKIKENILKYKQAKICDELRDQIREWFLQWFDAVQFFYDIPKEGSIAIFKGDVPSPEDWYEENETRLQKIAADKKKNTQDMKFEAKRQEAFLKREELLKKRSEALLLKKMMKNPLTHPGYNFPISKTIQKLKDIIDYYHQSWDIYDVWETKEVKEKFVHEVDMSNAIIEVSFEVMPKVDEDMRKELTQLKQALIEDYKNLEREMPIDMTKPIIKREKKKKIARIELNSKVKKMIEVSLPTFPFNFEIRAYWWERCREVNHRFHRILLVGPKGSGKDILVKVLASINDAVLFELDPYKVQGSLQSAVYLKKLAKRIVSCTRVLQPCVVHIKNVEKLFYKKEYDKYLKWYHEQTVPGMKEVKHLQEQLNFRAAFEKYVLKIKNKPKSVPSNATIDTETTK</sequence>
<dbReference type="InterPro" id="IPR027417">
    <property type="entry name" value="P-loop_NTPase"/>
</dbReference>
<dbReference type="EMBL" id="JACEFF010000845">
    <property type="protein sequence ID" value="KAH9630009.1"/>
    <property type="molecule type" value="Genomic_DNA"/>
</dbReference>
<dbReference type="InterPro" id="IPR052267">
    <property type="entry name" value="N-DRC_Component"/>
</dbReference>
<gene>
    <name evidence="1" type="ORF">HF086_001479</name>
</gene>
<dbReference type="PANTHER" id="PTHR14690">
    <property type="entry name" value="IQ MOTIF CONTAINING WITH AAA DOMAIN 1"/>
    <property type="match status" value="1"/>
</dbReference>
<reference evidence="1" key="1">
    <citation type="journal article" date="2021" name="G3 (Bethesda)">
        <title>Genome and transcriptome analysis of the beet armyworm Spodoptera exigua reveals targets for pest control. .</title>
        <authorList>
            <person name="Simon S."/>
            <person name="Breeschoten T."/>
            <person name="Jansen H.J."/>
            <person name="Dirks R.P."/>
            <person name="Schranz M.E."/>
            <person name="Ros V.I.D."/>
        </authorList>
    </citation>
    <scope>NUCLEOTIDE SEQUENCE</scope>
    <source>
        <strain evidence="1">TB_SE_WUR_2020</strain>
    </source>
</reference>
<name>A0A922M561_SPOEX</name>